<evidence type="ECO:0000313" key="2">
    <source>
        <dbReference type="EMBL" id="GGC70090.1"/>
    </source>
</evidence>
<gene>
    <name evidence="2" type="ORF">GCM10011387_24390</name>
</gene>
<name>A0A916UDY2_9SPHI</name>
<comment type="caution">
    <text evidence="2">The sequence shown here is derived from an EMBL/GenBank/DDBJ whole genome shotgun (WGS) entry which is preliminary data.</text>
</comment>
<dbReference type="RefSeq" id="WP_188627193.1">
    <property type="nucleotide sequence ID" value="NZ_BMIL01000008.1"/>
</dbReference>
<dbReference type="InterPro" id="IPR029010">
    <property type="entry name" value="ThuA-like"/>
</dbReference>
<dbReference type="AlphaFoldDB" id="A0A916UDY2"/>
<dbReference type="InterPro" id="IPR029062">
    <property type="entry name" value="Class_I_gatase-like"/>
</dbReference>
<dbReference type="PANTHER" id="PTHR40469">
    <property type="entry name" value="SECRETED GLYCOSYL HYDROLASE"/>
    <property type="match status" value="1"/>
</dbReference>
<dbReference type="PANTHER" id="PTHR40469:SF2">
    <property type="entry name" value="GALACTOSE-BINDING DOMAIN-LIKE SUPERFAMILY PROTEIN"/>
    <property type="match status" value="1"/>
</dbReference>
<dbReference type="SUPFAM" id="SSF52317">
    <property type="entry name" value="Class I glutamine amidotransferase-like"/>
    <property type="match status" value="1"/>
</dbReference>
<evidence type="ECO:0000259" key="1">
    <source>
        <dbReference type="Pfam" id="PF06283"/>
    </source>
</evidence>
<protein>
    <recommendedName>
        <fullName evidence="1">ThuA-like domain-containing protein</fullName>
    </recommendedName>
</protein>
<dbReference type="Pfam" id="PF06283">
    <property type="entry name" value="ThuA"/>
    <property type="match status" value="1"/>
</dbReference>
<organism evidence="2 3">
    <name type="scientific">Pedobacter quisquiliarum</name>
    <dbReference type="NCBI Taxonomy" id="1834438"/>
    <lineage>
        <taxon>Bacteria</taxon>
        <taxon>Pseudomonadati</taxon>
        <taxon>Bacteroidota</taxon>
        <taxon>Sphingobacteriia</taxon>
        <taxon>Sphingobacteriales</taxon>
        <taxon>Sphingobacteriaceae</taxon>
        <taxon>Pedobacter</taxon>
    </lineage>
</organism>
<proteinExistence type="predicted"/>
<keyword evidence="3" id="KW-1185">Reference proteome</keyword>
<sequence>MNRFKALLLVIALQFIFLSASFAQKQFKVLLVTTTKGWHHESIHAGVLALQELGTRNFFDVVLMENPGGFTEDYLKQFQAVVFLNTTGDIFNAKEQQVMERFIKSGKGFVGIHSAADTEYDWPWYNKLVGRMFVIHPAVQTAKTKILDPTFPGLQGFQNDKLWTEEWYEYGPEKVSGLNYILGVDESSYDAKADWGDRAKGQGMGKMHPIAWYHEFDGGRAFYTGLGHVPTNFSEPAFLNHLYAGIFWAATGKK</sequence>
<dbReference type="EMBL" id="BMIL01000008">
    <property type="protein sequence ID" value="GGC70090.1"/>
    <property type="molecule type" value="Genomic_DNA"/>
</dbReference>
<feature type="domain" description="ThuA-like" evidence="1">
    <location>
        <begin position="28"/>
        <end position="249"/>
    </location>
</feature>
<dbReference type="Gene3D" id="3.40.50.880">
    <property type="match status" value="1"/>
</dbReference>
<accession>A0A916UDY2</accession>
<reference evidence="2" key="2">
    <citation type="submission" date="2020-09" db="EMBL/GenBank/DDBJ databases">
        <authorList>
            <person name="Sun Q."/>
            <person name="Zhou Y."/>
        </authorList>
    </citation>
    <scope>NUCLEOTIDE SEQUENCE</scope>
    <source>
        <strain evidence="2">CGMCC 1.15343</strain>
    </source>
</reference>
<reference evidence="2" key="1">
    <citation type="journal article" date="2014" name="Int. J. Syst. Evol. Microbiol.">
        <title>Complete genome sequence of Corynebacterium casei LMG S-19264T (=DSM 44701T), isolated from a smear-ripened cheese.</title>
        <authorList>
            <consortium name="US DOE Joint Genome Institute (JGI-PGF)"/>
            <person name="Walter F."/>
            <person name="Albersmeier A."/>
            <person name="Kalinowski J."/>
            <person name="Ruckert C."/>
        </authorList>
    </citation>
    <scope>NUCLEOTIDE SEQUENCE</scope>
    <source>
        <strain evidence="2">CGMCC 1.15343</strain>
    </source>
</reference>
<evidence type="ECO:0000313" key="3">
    <source>
        <dbReference type="Proteomes" id="UP000651668"/>
    </source>
</evidence>
<dbReference type="Proteomes" id="UP000651668">
    <property type="component" value="Unassembled WGS sequence"/>
</dbReference>